<name>A0A8H7A8C0_9EURO</name>
<accession>A0A8H7A8C0</accession>
<sequence>MLDQRKIALRRLSFSWITRTTMLFMQVFVAQVGHTHKDESANETPAIVQKAIFVSMFRQSGHRPIMAAPENPRNNGFRCGILYIYLDRHIGTDSFTEWVEI</sequence>
<organism evidence="1 2">
    <name type="scientific">Endocarpon pusillum</name>
    <dbReference type="NCBI Taxonomy" id="364733"/>
    <lineage>
        <taxon>Eukaryota</taxon>
        <taxon>Fungi</taxon>
        <taxon>Dikarya</taxon>
        <taxon>Ascomycota</taxon>
        <taxon>Pezizomycotina</taxon>
        <taxon>Eurotiomycetes</taxon>
        <taxon>Chaetothyriomycetidae</taxon>
        <taxon>Verrucariales</taxon>
        <taxon>Verrucariaceae</taxon>
        <taxon>Endocarpon</taxon>
    </lineage>
</organism>
<protein>
    <submittedName>
        <fullName evidence="1">Uncharacterized protein</fullName>
    </submittedName>
</protein>
<dbReference type="AlphaFoldDB" id="A0A8H7A8C0"/>
<evidence type="ECO:0000313" key="1">
    <source>
        <dbReference type="EMBL" id="KAF7502507.1"/>
    </source>
</evidence>
<reference evidence="1" key="1">
    <citation type="submission" date="2020-02" db="EMBL/GenBank/DDBJ databases">
        <authorList>
            <person name="Palmer J.M."/>
        </authorList>
    </citation>
    <scope>NUCLEOTIDE SEQUENCE</scope>
    <source>
        <strain evidence="1">EPUS1.4</strain>
        <tissue evidence="1">Thallus</tissue>
    </source>
</reference>
<dbReference type="Proteomes" id="UP000606974">
    <property type="component" value="Unassembled WGS sequence"/>
</dbReference>
<evidence type="ECO:0000313" key="2">
    <source>
        <dbReference type="Proteomes" id="UP000606974"/>
    </source>
</evidence>
<proteinExistence type="predicted"/>
<comment type="caution">
    <text evidence="1">The sequence shown here is derived from an EMBL/GenBank/DDBJ whole genome shotgun (WGS) entry which is preliminary data.</text>
</comment>
<keyword evidence="2" id="KW-1185">Reference proteome</keyword>
<gene>
    <name evidence="1" type="ORF">GJ744_005644</name>
</gene>
<dbReference type="EMBL" id="JAACFV010000244">
    <property type="protein sequence ID" value="KAF7502507.1"/>
    <property type="molecule type" value="Genomic_DNA"/>
</dbReference>